<dbReference type="GO" id="GO:0031929">
    <property type="term" value="P:TOR signaling"/>
    <property type="evidence" value="ECO:0007669"/>
    <property type="project" value="TreeGrafter"/>
</dbReference>
<sequence>MIFGKNYVCLEHERGFKLMFNTADALTTVDNTRRSGEAIKVSYSEEWSKRSTPFQHKCKPRPLFTLRRSNTSLNHQEDIKDIVKPYDWTYSVDYAGTLVKPAAPGGTFEPTDESIDVETLKRPDPIMVTLRRTS</sequence>
<comment type="similarity">
    <text evidence="1">Belongs to the TIP41 family.</text>
</comment>
<keyword evidence="3" id="KW-1185">Reference proteome</keyword>
<name>A0A8H7ZS21_9FUNG</name>
<dbReference type="AlphaFoldDB" id="A0A8H7ZS21"/>
<dbReference type="PANTHER" id="PTHR21021">
    <property type="entry name" value="GAF/PUTATIVE CYTOSKELETAL PROTEIN"/>
    <property type="match status" value="1"/>
</dbReference>
<gene>
    <name evidence="2" type="ORF">BJ554DRAFT_1427</name>
</gene>
<comment type="caution">
    <text evidence="2">The sequence shown here is derived from an EMBL/GenBank/DDBJ whole genome shotgun (WGS) entry which is preliminary data.</text>
</comment>
<evidence type="ECO:0000313" key="3">
    <source>
        <dbReference type="Proteomes" id="UP000673691"/>
    </source>
</evidence>
<dbReference type="InterPro" id="IPR007303">
    <property type="entry name" value="TIP41-like"/>
</dbReference>
<dbReference type="Proteomes" id="UP000673691">
    <property type="component" value="Unassembled WGS sequence"/>
</dbReference>
<dbReference type="InterPro" id="IPR051330">
    <property type="entry name" value="Phosphatase_reg/MetRdx"/>
</dbReference>
<dbReference type="OrthoDB" id="10253878at2759"/>
<accession>A0A8H7ZS21</accession>
<reference evidence="2 3" key="1">
    <citation type="journal article" name="Sci. Rep.">
        <title>Genome-scale phylogenetic analyses confirm Olpidium as the closest living zoosporic fungus to the non-flagellated, terrestrial fungi.</title>
        <authorList>
            <person name="Chang Y."/>
            <person name="Rochon D."/>
            <person name="Sekimoto S."/>
            <person name="Wang Y."/>
            <person name="Chovatia M."/>
            <person name="Sandor L."/>
            <person name="Salamov A."/>
            <person name="Grigoriev I.V."/>
            <person name="Stajich J.E."/>
            <person name="Spatafora J.W."/>
        </authorList>
    </citation>
    <scope>NUCLEOTIDE SEQUENCE [LARGE SCALE GENOMIC DNA]</scope>
    <source>
        <strain evidence="2">S191</strain>
    </source>
</reference>
<evidence type="ECO:0000313" key="2">
    <source>
        <dbReference type="EMBL" id="KAG5458356.1"/>
    </source>
</evidence>
<dbReference type="EMBL" id="JAEFCI010008601">
    <property type="protein sequence ID" value="KAG5458356.1"/>
    <property type="molecule type" value="Genomic_DNA"/>
</dbReference>
<dbReference type="GO" id="GO:0005829">
    <property type="term" value="C:cytosol"/>
    <property type="evidence" value="ECO:0007669"/>
    <property type="project" value="TreeGrafter"/>
</dbReference>
<dbReference type="Pfam" id="PF04176">
    <property type="entry name" value="TIP41"/>
    <property type="match status" value="1"/>
</dbReference>
<proteinExistence type="inferred from homology"/>
<organism evidence="2 3">
    <name type="scientific">Olpidium bornovanus</name>
    <dbReference type="NCBI Taxonomy" id="278681"/>
    <lineage>
        <taxon>Eukaryota</taxon>
        <taxon>Fungi</taxon>
        <taxon>Fungi incertae sedis</taxon>
        <taxon>Olpidiomycota</taxon>
        <taxon>Olpidiomycotina</taxon>
        <taxon>Olpidiomycetes</taxon>
        <taxon>Olpidiales</taxon>
        <taxon>Olpidiaceae</taxon>
        <taxon>Olpidium</taxon>
    </lineage>
</organism>
<dbReference type="PANTHER" id="PTHR21021:SF16">
    <property type="entry name" value="TIP41-LIKE PROTEIN"/>
    <property type="match status" value="1"/>
</dbReference>
<evidence type="ECO:0000256" key="1">
    <source>
        <dbReference type="ARBA" id="ARBA00006658"/>
    </source>
</evidence>
<protein>
    <submittedName>
        <fullName evidence="2">TIP41-like protein</fullName>
    </submittedName>
</protein>